<evidence type="ECO:0000313" key="2">
    <source>
        <dbReference type="EMBL" id="SFI63184.1"/>
    </source>
</evidence>
<dbReference type="AlphaFoldDB" id="A0A1I3JSM4"/>
<dbReference type="EMBL" id="FORH01000001">
    <property type="protein sequence ID" value="SFI63184.1"/>
    <property type="molecule type" value="Genomic_DNA"/>
</dbReference>
<feature type="transmembrane region" description="Helical" evidence="1">
    <location>
        <begin position="59"/>
        <end position="83"/>
    </location>
</feature>
<evidence type="ECO:0000313" key="3">
    <source>
        <dbReference type="Proteomes" id="UP000199630"/>
    </source>
</evidence>
<dbReference type="InterPro" id="IPR051082">
    <property type="entry name" value="Pentapeptide-BTB/POZ_domain"/>
</dbReference>
<reference evidence="3" key="1">
    <citation type="submission" date="2016-10" db="EMBL/GenBank/DDBJ databases">
        <authorList>
            <person name="Varghese N."/>
            <person name="Submissions S."/>
        </authorList>
    </citation>
    <scope>NUCLEOTIDE SEQUENCE [LARGE SCALE GENOMIC DNA]</scope>
    <source>
        <strain evidence="3">DSM 26471</strain>
    </source>
</reference>
<dbReference type="OrthoDB" id="7837851at2"/>
<proteinExistence type="predicted"/>
<name>A0A1I3JSM4_9RHOB</name>
<keyword evidence="1" id="KW-0812">Transmembrane</keyword>
<feature type="transmembrane region" description="Helical" evidence="1">
    <location>
        <begin position="16"/>
        <end position="38"/>
    </location>
</feature>
<dbReference type="Gene3D" id="2.160.20.80">
    <property type="entry name" value="E3 ubiquitin-protein ligase SopA"/>
    <property type="match status" value="1"/>
</dbReference>
<dbReference type="RefSeq" id="WP_090056593.1">
    <property type="nucleotide sequence ID" value="NZ_FORH01000001.1"/>
</dbReference>
<dbReference type="SUPFAM" id="SSF141571">
    <property type="entry name" value="Pentapeptide repeat-like"/>
    <property type="match status" value="1"/>
</dbReference>
<dbReference type="PANTHER" id="PTHR14136">
    <property type="entry name" value="BTB_POZ DOMAIN-CONTAINING PROTEIN KCTD9"/>
    <property type="match status" value="1"/>
</dbReference>
<dbReference type="InterPro" id="IPR001646">
    <property type="entry name" value="5peptide_repeat"/>
</dbReference>
<keyword evidence="3" id="KW-1185">Reference proteome</keyword>
<accession>A0A1I3JSM4</accession>
<sequence length="462" mass="51758">MTEFASRLSAFLSQPLVPWLILGVIITGVLLGQVGKLAPDDPIDRMKRLFGVGNVPHGFAFLIAALWCALVAVLVTGLFILIYEIVWGITLEEARKEESDFRFLLAKTTALTAVLGALVALPFTALRLKLTTEQNRHSEDVLYNDKLHNALYDLHSRRQLSDGKWEDDIIRRNGAIDRLEALAVERPLMAPRIARMLCVYLKEMSREFQAEEAPEDLGKTEDWAQGLIVKRSDMENAAQVLGRMHDKTGVAPKELAIDLSGTNLQAMRLEGLNFDRAMLTSAKMDGAKLNGAKLNWAQLNWAQLNWAQLNRVQLNWAQLIHADLGMAELNEAELNEADLNEANLGMAELNRTELNGARLKLAWLNHAMLLGAELNAQTDLRTVYAWATALRSVDLSMVRDLENLISESFGDASVTLPDAIKPLVADRWPDRILNIDIYFEEWNLFKEDPSSYVPPQHRAASD</sequence>
<keyword evidence="1" id="KW-0472">Membrane</keyword>
<dbReference type="Proteomes" id="UP000199630">
    <property type="component" value="Unassembled WGS sequence"/>
</dbReference>
<keyword evidence="1" id="KW-1133">Transmembrane helix</keyword>
<gene>
    <name evidence="2" type="ORF">SAMN04487991_0450</name>
</gene>
<protein>
    <submittedName>
        <fullName evidence="2">Uncharacterized protein YjbI, contains pentapeptide repeats</fullName>
    </submittedName>
</protein>
<dbReference type="STRING" id="588602.SAMN04487991_0450"/>
<dbReference type="Pfam" id="PF00805">
    <property type="entry name" value="Pentapeptide"/>
    <property type="match status" value="2"/>
</dbReference>
<organism evidence="2 3">
    <name type="scientific">Celeribacter neptunius</name>
    <dbReference type="NCBI Taxonomy" id="588602"/>
    <lineage>
        <taxon>Bacteria</taxon>
        <taxon>Pseudomonadati</taxon>
        <taxon>Pseudomonadota</taxon>
        <taxon>Alphaproteobacteria</taxon>
        <taxon>Rhodobacterales</taxon>
        <taxon>Roseobacteraceae</taxon>
        <taxon>Celeribacter</taxon>
    </lineage>
</organism>
<evidence type="ECO:0000256" key="1">
    <source>
        <dbReference type="SAM" id="Phobius"/>
    </source>
</evidence>
<feature type="transmembrane region" description="Helical" evidence="1">
    <location>
        <begin position="103"/>
        <end position="126"/>
    </location>
</feature>
<dbReference type="PANTHER" id="PTHR14136:SF17">
    <property type="entry name" value="BTB_POZ DOMAIN-CONTAINING PROTEIN KCTD9"/>
    <property type="match status" value="1"/>
</dbReference>